<dbReference type="Pfam" id="PF04531">
    <property type="entry name" value="Phage_holin_1"/>
    <property type="match status" value="1"/>
</dbReference>
<evidence type="ECO:0000313" key="3">
    <source>
        <dbReference type="EMBL" id="MFC0273230.1"/>
    </source>
</evidence>
<feature type="transmembrane region" description="Helical" evidence="2">
    <location>
        <begin position="12"/>
        <end position="34"/>
    </location>
</feature>
<protein>
    <submittedName>
        <fullName evidence="3">Phage holin</fullName>
    </submittedName>
</protein>
<gene>
    <name evidence="3" type="ORF">ACFFIX_17620</name>
</gene>
<sequence length="88" mass="9716">MINWKVRFKNTKWVIGFVSQLLIIAQMLAVGLNQTGAIDFVWTDEINGWVLGFANAILVALSSLGIVQDPTTKGYSDSNQARGYTNPK</sequence>
<name>A0ABV6GHR7_9BACI</name>
<organism evidence="3 4">
    <name type="scientific">Metabacillus herbersteinensis</name>
    <dbReference type="NCBI Taxonomy" id="283816"/>
    <lineage>
        <taxon>Bacteria</taxon>
        <taxon>Bacillati</taxon>
        <taxon>Bacillota</taxon>
        <taxon>Bacilli</taxon>
        <taxon>Bacillales</taxon>
        <taxon>Bacillaceae</taxon>
        <taxon>Metabacillus</taxon>
    </lineage>
</organism>
<keyword evidence="2" id="KW-0472">Membrane</keyword>
<evidence type="ECO:0000256" key="2">
    <source>
        <dbReference type="SAM" id="Phobius"/>
    </source>
</evidence>
<keyword evidence="2" id="KW-0812">Transmembrane</keyword>
<dbReference type="InterPro" id="IPR006485">
    <property type="entry name" value="Phage-like_holin"/>
</dbReference>
<keyword evidence="2" id="KW-1133">Transmembrane helix</keyword>
<comment type="caution">
    <text evidence="3">The sequence shown here is derived from an EMBL/GenBank/DDBJ whole genome shotgun (WGS) entry which is preliminary data.</text>
</comment>
<evidence type="ECO:0000256" key="1">
    <source>
        <dbReference type="SAM" id="MobiDB-lite"/>
    </source>
</evidence>
<reference evidence="3 4" key="1">
    <citation type="submission" date="2024-09" db="EMBL/GenBank/DDBJ databases">
        <authorList>
            <person name="Sun Q."/>
            <person name="Mori K."/>
        </authorList>
    </citation>
    <scope>NUCLEOTIDE SEQUENCE [LARGE SCALE GENOMIC DNA]</scope>
    <source>
        <strain evidence="3 4">CCM 7228</strain>
    </source>
</reference>
<accession>A0ABV6GHR7</accession>
<proteinExistence type="predicted"/>
<evidence type="ECO:0000313" key="4">
    <source>
        <dbReference type="Proteomes" id="UP001589854"/>
    </source>
</evidence>
<dbReference type="NCBIfam" id="TIGR01598">
    <property type="entry name" value="holin_phiLC3"/>
    <property type="match status" value="1"/>
</dbReference>
<dbReference type="RefSeq" id="WP_378936327.1">
    <property type="nucleotide sequence ID" value="NZ_JBHLVO010000018.1"/>
</dbReference>
<dbReference type="Proteomes" id="UP001589854">
    <property type="component" value="Unassembled WGS sequence"/>
</dbReference>
<dbReference type="EMBL" id="JBHLVO010000018">
    <property type="protein sequence ID" value="MFC0273230.1"/>
    <property type="molecule type" value="Genomic_DNA"/>
</dbReference>
<feature type="transmembrane region" description="Helical" evidence="2">
    <location>
        <begin position="46"/>
        <end position="67"/>
    </location>
</feature>
<feature type="region of interest" description="Disordered" evidence="1">
    <location>
        <begin position="69"/>
        <end position="88"/>
    </location>
</feature>
<keyword evidence="4" id="KW-1185">Reference proteome</keyword>